<proteinExistence type="predicted"/>
<organism evidence="1 2">
    <name type="scientific">Necator americanus</name>
    <name type="common">Human hookworm</name>
    <dbReference type="NCBI Taxonomy" id="51031"/>
    <lineage>
        <taxon>Eukaryota</taxon>
        <taxon>Metazoa</taxon>
        <taxon>Ecdysozoa</taxon>
        <taxon>Nematoda</taxon>
        <taxon>Chromadorea</taxon>
        <taxon>Rhabditida</taxon>
        <taxon>Rhabditina</taxon>
        <taxon>Rhabditomorpha</taxon>
        <taxon>Strongyloidea</taxon>
        <taxon>Ancylostomatidae</taxon>
        <taxon>Bunostominae</taxon>
        <taxon>Necator</taxon>
    </lineage>
</organism>
<dbReference type="Proteomes" id="UP001303046">
    <property type="component" value="Unassembled WGS sequence"/>
</dbReference>
<evidence type="ECO:0000313" key="2">
    <source>
        <dbReference type="Proteomes" id="UP001303046"/>
    </source>
</evidence>
<dbReference type="InterPro" id="IPR043128">
    <property type="entry name" value="Rev_trsase/Diguanyl_cyclase"/>
</dbReference>
<dbReference type="PANTHER" id="PTHR47331">
    <property type="entry name" value="PHD-TYPE DOMAIN-CONTAINING PROTEIN"/>
    <property type="match status" value="1"/>
</dbReference>
<dbReference type="Gene3D" id="3.10.10.10">
    <property type="entry name" value="HIV Type 1 Reverse Transcriptase, subunit A, domain 1"/>
    <property type="match status" value="1"/>
</dbReference>
<sequence length="216" mass="24768">MSCHVIVFKEQLKKAILEEVDKGKDSYAAKKHYLPHQPVITLTKETTKLCIVISVSTHYKGCPSINDVVHQGPTILPKLYGILLRFRTAKCVLISDAEKAFLQVRIEETDRDFTRRLWIKSINKPLTPENLAVYRFTRVTLSINASPFLLSATILYCLKNFVEKKELAEEIAANLCVDDFFILAETKEDAIRKYTTRKSRNCRWICANSFPTAQKL</sequence>
<accession>A0ABR1ED90</accession>
<dbReference type="InterPro" id="IPR043502">
    <property type="entry name" value="DNA/RNA_pol_sf"/>
</dbReference>
<evidence type="ECO:0000313" key="1">
    <source>
        <dbReference type="EMBL" id="KAK6760640.1"/>
    </source>
</evidence>
<comment type="caution">
    <text evidence="1">The sequence shown here is derived from an EMBL/GenBank/DDBJ whole genome shotgun (WGS) entry which is preliminary data.</text>
</comment>
<gene>
    <name evidence="1" type="primary">Necator_chrX.g22079</name>
    <name evidence="1" type="ORF">RB195_021918</name>
</gene>
<evidence type="ECO:0008006" key="3">
    <source>
        <dbReference type="Google" id="ProtNLM"/>
    </source>
</evidence>
<dbReference type="EMBL" id="JAVFWL010000006">
    <property type="protein sequence ID" value="KAK6760640.1"/>
    <property type="molecule type" value="Genomic_DNA"/>
</dbReference>
<protein>
    <recommendedName>
        <fullName evidence="3">Reverse transcriptase domain-containing protein</fullName>
    </recommendedName>
</protein>
<dbReference type="Gene3D" id="3.30.70.270">
    <property type="match status" value="1"/>
</dbReference>
<dbReference type="PANTHER" id="PTHR47331:SF1">
    <property type="entry name" value="GAG-LIKE PROTEIN"/>
    <property type="match status" value="1"/>
</dbReference>
<keyword evidence="2" id="KW-1185">Reference proteome</keyword>
<reference evidence="1 2" key="1">
    <citation type="submission" date="2023-08" db="EMBL/GenBank/DDBJ databases">
        <title>A Necator americanus chromosomal reference genome.</title>
        <authorList>
            <person name="Ilik V."/>
            <person name="Petrzelkova K.J."/>
            <person name="Pardy F."/>
            <person name="Fuh T."/>
            <person name="Niatou-Singa F.S."/>
            <person name="Gouil Q."/>
            <person name="Baker L."/>
            <person name="Ritchie M.E."/>
            <person name="Jex A.R."/>
            <person name="Gazzola D."/>
            <person name="Li H."/>
            <person name="Toshio Fujiwara R."/>
            <person name="Zhan B."/>
            <person name="Aroian R.V."/>
            <person name="Pafco B."/>
            <person name="Schwarz E.M."/>
        </authorList>
    </citation>
    <scope>NUCLEOTIDE SEQUENCE [LARGE SCALE GENOMIC DNA]</scope>
    <source>
        <strain evidence="1 2">Aroian</strain>
        <tissue evidence="1">Whole animal</tissue>
    </source>
</reference>
<name>A0ABR1ED90_NECAM</name>
<dbReference type="SUPFAM" id="SSF56672">
    <property type="entry name" value="DNA/RNA polymerases"/>
    <property type="match status" value="1"/>
</dbReference>